<dbReference type="RefSeq" id="WP_011829494.1">
    <property type="nucleotide sequence ID" value="NC_008825.1"/>
</dbReference>
<dbReference type="KEGG" id="mpt:Mpe_A1899"/>
<dbReference type="EMBL" id="CP000555">
    <property type="protein sequence ID" value="ABM94857.1"/>
    <property type="molecule type" value="Genomic_DNA"/>
</dbReference>
<dbReference type="Gene3D" id="3.30.9.10">
    <property type="entry name" value="D-Amino Acid Oxidase, subunit A, domain 2"/>
    <property type="match status" value="1"/>
</dbReference>
<dbReference type="InterPro" id="IPR006076">
    <property type="entry name" value="FAD-dep_OxRdtase"/>
</dbReference>
<keyword evidence="1 3" id="KW-0560">Oxidoreductase</keyword>
<gene>
    <name evidence="3" type="ordered locus">Mpe_A1899</name>
</gene>
<dbReference type="PANTHER" id="PTHR13847">
    <property type="entry name" value="SARCOSINE DEHYDROGENASE-RELATED"/>
    <property type="match status" value="1"/>
</dbReference>
<evidence type="ECO:0000259" key="2">
    <source>
        <dbReference type="Pfam" id="PF01266"/>
    </source>
</evidence>
<dbReference type="STRING" id="420662.Mpe_A1899"/>
<dbReference type="eggNOG" id="COG0665">
    <property type="taxonomic scope" value="Bacteria"/>
</dbReference>
<name>A2SH18_METPP</name>
<dbReference type="EC" id="1.-.-.-" evidence="3"/>
<evidence type="ECO:0000256" key="1">
    <source>
        <dbReference type="ARBA" id="ARBA00023002"/>
    </source>
</evidence>
<accession>A2SH18</accession>
<dbReference type="GO" id="GO:0005737">
    <property type="term" value="C:cytoplasm"/>
    <property type="evidence" value="ECO:0007669"/>
    <property type="project" value="TreeGrafter"/>
</dbReference>
<dbReference type="Gene3D" id="3.50.50.60">
    <property type="entry name" value="FAD/NAD(P)-binding domain"/>
    <property type="match status" value="1"/>
</dbReference>
<dbReference type="InterPro" id="IPR036188">
    <property type="entry name" value="FAD/NAD-bd_sf"/>
</dbReference>
<dbReference type="HOGENOM" id="CLU_007884_3_0_4"/>
<evidence type="ECO:0000313" key="4">
    <source>
        <dbReference type="Proteomes" id="UP000000366"/>
    </source>
</evidence>
<organism evidence="3 4">
    <name type="scientific">Methylibium petroleiphilum (strain ATCC BAA-1232 / LMG 22953 / PM1)</name>
    <dbReference type="NCBI Taxonomy" id="420662"/>
    <lineage>
        <taxon>Bacteria</taxon>
        <taxon>Pseudomonadati</taxon>
        <taxon>Pseudomonadota</taxon>
        <taxon>Betaproteobacteria</taxon>
        <taxon>Burkholderiales</taxon>
        <taxon>Sphaerotilaceae</taxon>
        <taxon>Methylibium</taxon>
    </lineage>
</organism>
<dbReference type="Pfam" id="PF01266">
    <property type="entry name" value="DAO"/>
    <property type="match status" value="1"/>
</dbReference>
<dbReference type="Proteomes" id="UP000000366">
    <property type="component" value="Chromosome"/>
</dbReference>
<dbReference type="AlphaFoldDB" id="A2SH18"/>
<dbReference type="GO" id="GO:0016491">
    <property type="term" value="F:oxidoreductase activity"/>
    <property type="evidence" value="ECO:0007669"/>
    <property type="project" value="UniProtKB-KW"/>
</dbReference>
<dbReference type="SUPFAM" id="SSF51905">
    <property type="entry name" value="FAD/NAD(P)-binding domain"/>
    <property type="match status" value="1"/>
</dbReference>
<feature type="domain" description="FAD dependent oxidoreductase" evidence="2">
    <location>
        <begin position="36"/>
        <end position="405"/>
    </location>
</feature>
<sequence length="449" mass="48390">MSLLRADQDLTRDSYYAATAPREADLPPLQEDLTADVAVVGGGLAGLSAAIELADRGFNVVLLEARQIGWGASGRNGGQAIHGLACDQSEIEAQLGLAEAQRIWNMSIEALDLIRARCRRFAIDCDWQDGYLGLAVNARKARELQTWHERMASVYGYPMQWIAPDELPRWIASPRFHSGLHDARSGHLHPLKYSLGLARAARSLGVRLFEHSAVTALEQAAAPGTSSTVRTAYGSVRARQVLLAGNVYLQELAPQIAPSLNARIMPVGTYIVCSEPLDQARCDALIPSRSAVCDTNFVLDYFRPTADARLLYGGRVSYSTVTPANLAAGMQQRMVATFPQLAGTRIDHAWGGFVDISMNRAPDFGRLPARGAGGGAATASNIYYLQGFSGHGLALTGLAGQLVAEAMAGDASRFDTFARLKHHAFPGGRLLRTPALVLGMAYYRLKDAL</sequence>
<protein>
    <submittedName>
        <fullName evidence="3">Oxidoreductase</fullName>
        <ecNumber evidence="3">1.-.-.-</ecNumber>
    </submittedName>
</protein>
<reference evidence="3 4" key="1">
    <citation type="journal article" date="2007" name="J. Bacteriol.">
        <title>Whole-genome analysis of the methyl tert-butyl ether-degrading beta-proteobacterium Methylibium petroleiphilum PM1.</title>
        <authorList>
            <person name="Kane S.R."/>
            <person name="Chakicherla A.Y."/>
            <person name="Chain P.S.G."/>
            <person name="Schmidt R."/>
            <person name="Shin M.W."/>
            <person name="Legler T.C."/>
            <person name="Scow K.M."/>
            <person name="Larimer F.W."/>
            <person name="Lucas S.M."/>
            <person name="Richardson P.M."/>
            <person name="Hristova K.R."/>
        </authorList>
    </citation>
    <scope>NUCLEOTIDE SEQUENCE [LARGE SCALE GENOMIC DNA]</scope>
    <source>
        <strain evidence="4">ATCC BAA-1232 / LMG 22953 / PM1</strain>
    </source>
</reference>
<evidence type="ECO:0000313" key="3">
    <source>
        <dbReference type="EMBL" id="ABM94857.1"/>
    </source>
</evidence>
<proteinExistence type="predicted"/>
<keyword evidence="4" id="KW-1185">Reference proteome</keyword>
<dbReference type="PANTHER" id="PTHR13847:SF281">
    <property type="entry name" value="FAD DEPENDENT OXIDOREDUCTASE DOMAIN-CONTAINING PROTEIN"/>
    <property type="match status" value="1"/>
</dbReference>